<keyword evidence="2" id="KW-0449">Lipoprotein</keyword>
<dbReference type="PROSITE" id="PS51257">
    <property type="entry name" value="PROKAR_LIPOPROTEIN"/>
    <property type="match status" value="1"/>
</dbReference>
<dbReference type="AlphaFoldDB" id="A0A379G0J7"/>
<evidence type="ECO:0000313" key="3">
    <source>
        <dbReference type="Proteomes" id="UP000255129"/>
    </source>
</evidence>
<sequence>MLRKLCFPLFALFLLAGCTAPSNTLSLEPKIALPAKNPTLNATSISVSSVDNRPNRSLAEVNRNGSLVVLNPSRDPRYLMQEAVEKQMAARGFMVTSPANINLVVQLNKLSTQVSEGSLRHNITVNSSVAVNATAPNGSTKSRTFTRNYNTQGALGATNEKITEAINLALSDLIADMAKDQELTDFIRQNSRY</sequence>
<reference evidence="2 3" key="1">
    <citation type="submission" date="2018-06" db="EMBL/GenBank/DDBJ databases">
        <authorList>
            <consortium name="Pathogen Informatics"/>
            <person name="Doyle S."/>
        </authorList>
    </citation>
    <scope>NUCLEOTIDE SEQUENCE [LARGE SCALE GENOMIC DNA]</scope>
    <source>
        <strain evidence="2 3">NCTC12026</strain>
    </source>
</reference>
<dbReference type="Proteomes" id="UP000255129">
    <property type="component" value="Unassembled WGS sequence"/>
</dbReference>
<feature type="signal peptide" evidence="1">
    <location>
        <begin position="1"/>
        <end position="20"/>
    </location>
</feature>
<dbReference type="EMBL" id="UGUA01000002">
    <property type="protein sequence ID" value="SUC34584.1"/>
    <property type="molecule type" value="Genomic_DNA"/>
</dbReference>
<accession>A0A379G0J7</accession>
<organism evidence="2 3">
    <name type="scientific">Providencia rustigianii</name>
    <dbReference type="NCBI Taxonomy" id="158850"/>
    <lineage>
        <taxon>Bacteria</taxon>
        <taxon>Pseudomonadati</taxon>
        <taxon>Pseudomonadota</taxon>
        <taxon>Gammaproteobacteria</taxon>
        <taxon>Enterobacterales</taxon>
        <taxon>Morganellaceae</taxon>
        <taxon>Providencia</taxon>
    </lineage>
</organism>
<evidence type="ECO:0000313" key="2">
    <source>
        <dbReference type="EMBL" id="SUC34584.1"/>
    </source>
</evidence>
<dbReference type="InterPro" id="IPR005619">
    <property type="entry name" value="Uncharacterised_YajG"/>
</dbReference>
<proteinExistence type="predicted"/>
<dbReference type="OrthoDB" id="6064766at2"/>
<keyword evidence="1" id="KW-0732">Signal</keyword>
<dbReference type="RefSeq" id="WP_039855600.1">
    <property type="nucleotide sequence ID" value="NZ_AP018946.1"/>
</dbReference>
<feature type="chain" id="PRO_5016970318" evidence="1">
    <location>
        <begin position="21"/>
        <end position="193"/>
    </location>
</feature>
<gene>
    <name evidence="2" type="ORF">NCTC12026_00930</name>
</gene>
<dbReference type="Pfam" id="PF03923">
    <property type="entry name" value="Lipoprotein_16"/>
    <property type="match status" value="1"/>
</dbReference>
<protein>
    <submittedName>
        <fullName evidence="2">Uncharacterized lipoprotein</fullName>
    </submittedName>
</protein>
<evidence type="ECO:0000256" key="1">
    <source>
        <dbReference type="SAM" id="SignalP"/>
    </source>
</evidence>
<name>A0A379G0J7_9GAMM</name>
<dbReference type="NCBIfam" id="NF008637">
    <property type="entry name" value="PRK11627.1"/>
    <property type="match status" value="1"/>
</dbReference>